<organism evidence="2">
    <name type="scientific">viral metagenome</name>
    <dbReference type="NCBI Taxonomy" id="1070528"/>
    <lineage>
        <taxon>unclassified sequences</taxon>
        <taxon>metagenomes</taxon>
        <taxon>organismal metagenomes</taxon>
    </lineage>
</organism>
<evidence type="ECO:0000313" key="2">
    <source>
        <dbReference type="EMBL" id="QHT10302.1"/>
    </source>
</evidence>
<keyword evidence="1" id="KW-0472">Membrane</keyword>
<feature type="transmembrane region" description="Helical" evidence="1">
    <location>
        <begin position="20"/>
        <end position="37"/>
    </location>
</feature>
<dbReference type="EMBL" id="MN739520">
    <property type="protein sequence ID" value="QHT10302.1"/>
    <property type="molecule type" value="Genomic_DNA"/>
</dbReference>
<protein>
    <submittedName>
        <fullName evidence="2">Uncharacterized protein</fullName>
    </submittedName>
</protein>
<evidence type="ECO:0000256" key="1">
    <source>
        <dbReference type="SAM" id="Phobius"/>
    </source>
</evidence>
<keyword evidence="1" id="KW-1133">Transmembrane helix</keyword>
<sequence length="88" mass="10569">MQLLRFYLLINLNSLIMYKIIYLFITIAIIHFILYYFNFDFDFQSITNYFYKEKIDLTQINASINESINELKTLNECINNGEINTSFS</sequence>
<reference evidence="2" key="1">
    <citation type="journal article" date="2020" name="Nature">
        <title>Giant virus diversity and host interactions through global metagenomics.</title>
        <authorList>
            <person name="Schulz F."/>
            <person name="Roux S."/>
            <person name="Paez-Espino D."/>
            <person name="Jungbluth S."/>
            <person name="Walsh D.A."/>
            <person name="Denef V.J."/>
            <person name="McMahon K.D."/>
            <person name="Konstantinidis K.T."/>
            <person name="Eloe-Fadrosh E.A."/>
            <person name="Kyrpides N.C."/>
            <person name="Woyke T."/>
        </authorList>
    </citation>
    <scope>NUCLEOTIDE SEQUENCE</scope>
    <source>
        <strain evidence="2">GVMAG-M-3300023174-107</strain>
    </source>
</reference>
<dbReference type="AlphaFoldDB" id="A0A6C0D1J2"/>
<keyword evidence="1" id="KW-0812">Transmembrane</keyword>
<proteinExistence type="predicted"/>
<accession>A0A6C0D1J2</accession>
<name>A0A6C0D1J2_9ZZZZ</name>